<dbReference type="EMBL" id="LK032826">
    <property type="protein sequence ID" value="CDY49344.1"/>
    <property type="molecule type" value="Genomic_DNA"/>
</dbReference>
<dbReference type="Pfam" id="PF04780">
    <property type="entry name" value="DUF629"/>
    <property type="match status" value="1"/>
</dbReference>
<dbReference type="InterPro" id="IPR052398">
    <property type="entry name" value="Ubiquitin_hydrolase_53/54"/>
</dbReference>
<feature type="domain" description="DUF627" evidence="6">
    <location>
        <begin position="19"/>
        <end position="123"/>
    </location>
</feature>
<sequence>MDLSFFKIAEEDARLHKVARDHFAQGNPIKALEVLEDVYSRRREDDVPGMIPFLQGCILYHLAKRAENSDMKFSFFLGCVEPFTQHFGIHAFAAESLFEIAKDLDSAFYYKKAAKHAREGLCLVESYDELDSLALQTKGTLANILNDANCDSNNAEDLCTSEDERRRTAPEGEGDVLYASLLGDMCEKLKTDNGGIEFVFAVRDILEKASLPTFDFDDLEASLDLIHGLKDLSDDEVLKSIDSLRFVVTNKVLLADSKILLIENSRISLLNELTRLSAFDYRSYIRHLLKRFMRDELNEIVKMDALAKVAAAEADLLSSEKQEKEKKSGSKSKKRGVIKKTSTSTSTDIEQNVKPESSPPLKPVEEYCVEPEDTLNIAANTDNQEETAKDLQNMPGEDLLSKHMESPRVAASTRCNLALDMTLKALCKIKVLKEYLVLNQDEFADNQEGQVPYALRDFFTAVASKTIKEGMYSYLLGNVLSSLEEAHSMSRDAAELLVSILEFWPCWRTPDIESCKESELSRAEFLWCCCGCRFNQRPEKGCGKANFVHHIISRCTPIFTIVLKWEKNETEKEIHETTKALHREIDISRLYEGMEPNTTYRLVSMVGCTCGEEEEYICLSFKKNQWVGYRHEALAKKAVGGWTNVVRFCEKMKVRPEILFYEAVAKLNQ</sequence>
<evidence type="ECO:0000313" key="7">
    <source>
        <dbReference type="EMBL" id="CDY49344.1"/>
    </source>
</evidence>
<organism evidence="7 8">
    <name type="scientific">Brassica napus</name>
    <name type="common">Rape</name>
    <dbReference type="NCBI Taxonomy" id="3708"/>
    <lineage>
        <taxon>Eukaryota</taxon>
        <taxon>Viridiplantae</taxon>
        <taxon>Streptophyta</taxon>
        <taxon>Embryophyta</taxon>
        <taxon>Tracheophyta</taxon>
        <taxon>Spermatophyta</taxon>
        <taxon>Magnoliopsida</taxon>
        <taxon>eudicotyledons</taxon>
        <taxon>Gunneridae</taxon>
        <taxon>Pentapetalae</taxon>
        <taxon>rosids</taxon>
        <taxon>malvids</taxon>
        <taxon>Brassicales</taxon>
        <taxon>Brassicaceae</taxon>
        <taxon>Brassiceae</taxon>
        <taxon>Brassica</taxon>
    </lineage>
</organism>
<keyword evidence="8" id="KW-1185">Reference proteome</keyword>
<keyword evidence="1" id="KW-0833">Ubl conjugation pathway</keyword>
<accession>A0A078IIW9</accession>
<dbReference type="InterPro" id="IPR006866">
    <property type="entry name" value="DUF627_N"/>
</dbReference>
<evidence type="ECO:0000259" key="5">
    <source>
        <dbReference type="Pfam" id="PF04780"/>
    </source>
</evidence>
<evidence type="ECO:0000313" key="8">
    <source>
        <dbReference type="Proteomes" id="UP000028999"/>
    </source>
</evidence>
<dbReference type="PaxDb" id="3708-A0A078IIW9"/>
<reference evidence="7 8" key="1">
    <citation type="journal article" date="2014" name="Science">
        <title>Plant genetics. Early allopolyploid evolution in the post-Neolithic Brassica napus oilseed genome.</title>
        <authorList>
            <person name="Chalhoub B."/>
            <person name="Denoeud F."/>
            <person name="Liu S."/>
            <person name="Parkin I.A."/>
            <person name="Tang H."/>
            <person name="Wang X."/>
            <person name="Chiquet J."/>
            <person name="Belcram H."/>
            <person name="Tong C."/>
            <person name="Samans B."/>
            <person name="Correa M."/>
            <person name="Da Silva C."/>
            <person name="Just J."/>
            <person name="Falentin C."/>
            <person name="Koh C.S."/>
            <person name="Le Clainche I."/>
            <person name="Bernard M."/>
            <person name="Bento P."/>
            <person name="Noel B."/>
            <person name="Labadie K."/>
            <person name="Alberti A."/>
            <person name="Charles M."/>
            <person name="Arnaud D."/>
            <person name="Guo H."/>
            <person name="Daviaud C."/>
            <person name="Alamery S."/>
            <person name="Jabbari K."/>
            <person name="Zhao M."/>
            <person name="Edger P.P."/>
            <person name="Chelaifa H."/>
            <person name="Tack D."/>
            <person name="Lassalle G."/>
            <person name="Mestiri I."/>
            <person name="Schnel N."/>
            <person name="Le Paslier M.C."/>
            <person name="Fan G."/>
            <person name="Renault V."/>
            <person name="Bayer P.E."/>
            <person name="Golicz A.A."/>
            <person name="Manoli S."/>
            <person name="Lee T.H."/>
            <person name="Thi V.H."/>
            <person name="Chalabi S."/>
            <person name="Hu Q."/>
            <person name="Fan C."/>
            <person name="Tollenaere R."/>
            <person name="Lu Y."/>
            <person name="Battail C."/>
            <person name="Shen J."/>
            <person name="Sidebottom C.H."/>
            <person name="Wang X."/>
            <person name="Canaguier A."/>
            <person name="Chauveau A."/>
            <person name="Berard A."/>
            <person name="Deniot G."/>
            <person name="Guan M."/>
            <person name="Liu Z."/>
            <person name="Sun F."/>
            <person name="Lim Y.P."/>
            <person name="Lyons E."/>
            <person name="Town C.D."/>
            <person name="Bancroft I."/>
            <person name="Wang X."/>
            <person name="Meng J."/>
            <person name="Ma J."/>
            <person name="Pires J.C."/>
            <person name="King G.J."/>
            <person name="Brunel D."/>
            <person name="Delourme R."/>
            <person name="Renard M."/>
            <person name="Aury J.M."/>
            <person name="Adams K.L."/>
            <person name="Batley J."/>
            <person name="Snowdon R.J."/>
            <person name="Tost J."/>
            <person name="Edwards D."/>
            <person name="Zhou Y."/>
            <person name="Hua W."/>
            <person name="Sharpe A.G."/>
            <person name="Paterson A.H."/>
            <person name="Guan C."/>
            <person name="Wincker P."/>
        </authorList>
    </citation>
    <scope>NUCLEOTIDE SEQUENCE [LARGE SCALE GENOMIC DNA]</scope>
    <source>
        <strain evidence="8">cv. Darmor-bzh</strain>
    </source>
</reference>
<feature type="compositionally biased region" description="Basic residues" evidence="3">
    <location>
        <begin position="329"/>
        <end position="338"/>
    </location>
</feature>
<dbReference type="AlphaFoldDB" id="A0A078IIW9"/>
<dbReference type="PANTHER" id="PTHR22975:SF29">
    <property type="entry name" value="C2H2-TYPE DOMAIN-CONTAINING PROTEIN"/>
    <property type="match status" value="1"/>
</dbReference>
<proteinExistence type="predicted"/>
<gene>
    <name evidence="7" type="primary">BnaA05g33060D</name>
    <name evidence="7" type="ORF">GSBRNA2T00092882001</name>
</gene>
<dbReference type="Pfam" id="PF00443">
    <property type="entry name" value="UCH"/>
    <property type="match status" value="1"/>
</dbReference>
<feature type="region of interest" description="Disordered" evidence="3">
    <location>
        <begin position="317"/>
        <end position="363"/>
    </location>
</feature>
<protein>
    <submittedName>
        <fullName evidence="7">BnaA05g33060D protein</fullName>
    </submittedName>
</protein>
<evidence type="ECO:0000256" key="1">
    <source>
        <dbReference type="ARBA" id="ARBA00022786"/>
    </source>
</evidence>
<feature type="domain" description="Peptidase C19 ubiquitin carboxyl-terminal hydrolase" evidence="4">
    <location>
        <begin position="415"/>
        <end position="661"/>
    </location>
</feature>
<evidence type="ECO:0000256" key="3">
    <source>
        <dbReference type="SAM" id="MobiDB-lite"/>
    </source>
</evidence>
<dbReference type="GO" id="GO:0016579">
    <property type="term" value="P:protein deubiquitination"/>
    <property type="evidence" value="ECO:0007669"/>
    <property type="project" value="InterPro"/>
</dbReference>
<dbReference type="Pfam" id="PF04781">
    <property type="entry name" value="DUF627"/>
    <property type="match status" value="1"/>
</dbReference>
<dbReference type="InterPro" id="IPR006865">
    <property type="entry name" value="DUF629"/>
</dbReference>
<evidence type="ECO:0000259" key="4">
    <source>
        <dbReference type="Pfam" id="PF00443"/>
    </source>
</evidence>
<dbReference type="GO" id="GO:0004843">
    <property type="term" value="F:cysteine-type deubiquitinase activity"/>
    <property type="evidence" value="ECO:0007669"/>
    <property type="project" value="InterPro"/>
</dbReference>
<dbReference type="Proteomes" id="UP000028999">
    <property type="component" value="Unassembled WGS sequence"/>
</dbReference>
<dbReference type="STRING" id="3708.A0A078IIW9"/>
<feature type="compositionally biased region" description="Basic and acidic residues" evidence="3">
    <location>
        <begin position="318"/>
        <end position="328"/>
    </location>
</feature>
<dbReference type="PANTHER" id="PTHR22975">
    <property type="entry name" value="UBIQUITIN SPECIFIC PROTEINASE"/>
    <property type="match status" value="1"/>
</dbReference>
<dbReference type="InterPro" id="IPR001394">
    <property type="entry name" value="Peptidase_C19_UCH"/>
</dbReference>
<keyword evidence="2" id="KW-0378">Hydrolase</keyword>
<evidence type="ECO:0000259" key="6">
    <source>
        <dbReference type="Pfam" id="PF04781"/>
    </source>
</evidence>
<name>A0A078IIW9_BRANA</name>
<feature type="domain" description="DUF629" evidence="5">
    <location>
        <begin position="154"/>
        <end position="252"/>
    </location>
</feature>
<evidence type="ECO:0000256" key="2">
    <source>
        <dbReference type="ARBA" id="ARBA00022801"/>
    </source>
</evidence>
<dbReference type="Gramene" id="CDY49344">
    <property type="protein sequence ID" value="CDY49344"/>
    <property type="gene ID" value="GSBRNA2T00092882001"/>
</dbReference>